<dbReference type="Proteomes" id="UP000646911">
    <property type="component" value="Unassembled WGS sequence"/>
</dbReference>
<evidence type="ECO:0000313" key="2">
    <source>
        <dbReference type="Proteomes" id="UP000646911"/>
    </source>
</evidence>
<gene>
    <name evidence="1" type="ORF">H8L47_12640</name>
</gene>
<sequence length="314" mass="35592">MKISRKTRNITKYLNHLKPLELYMLGLPLDAGLEDIFKEMEFEVPLVPGLRLLLPATKGPACRRNAEGFDIVHRDQPMEVAHRQIEWHWTQFVGRYDSEERSKIVDVPYRRYPRTHVAPYSVDVEIKVRDDGQPFIVAGPFVNDISQVTTATNTANMLREVLGGFEVLSKDLSNWVSAPVKRLHWQLLPPGNNPWESAKPVLEKMVERAPAGNQNVLRARLSAVGEKRPDFVAIGVGGFGGYTVFGFVKQALCVLECPQVNNATYVLPMESWEIVSQMTKAQILDSKSHKERIMHTRTWFSALNKVLDVDDMAA</sequence>
<keyword evidence="2" id="KW-1185">Reference proteome</keyword>
<proteinExistence type="predicted"/>
<organism evidence="1 2">
    <name type="scientific">Undibacterium umbellatum</name>
    <dbReference type="NCBI Taxonomy" id="2762300"/>
    <lineage>
        <taxon>Bacteria</taxon>
        <taxon>Pseudomonadati</taxon>
        <taxon>Pseudomonadota</taxon>
        <taxon>Betaproteobacteria</taxon>
        <taxon>Burkholderiales</taxon>
        <taxon>Oxalobacteraceae</taxon>
        <taxon>Undibacterium</taxon>
    </lineage>
</organism>
<reference evidence="1 2" key="1">
    <citation type="submission" date="2020-08" db="EMBL/GenBank/DDBJ databases">
        <title>Novel species isolated from subtropical streams in China.</title>
        <authorList>
            <person name="Lu H."/>
        </authorList>
    </citation>
    <scope>NUCLEOTIDE SEQUENCE [LARGE SCALE GENOMIC DNA]</scope>
    <source>
        <strain evidence="1 2">NL8W</strain>
    </source>
</reference>
<dbReference type="EMBL" id="JACOFX010000005">
    <property type="protein sequence ID" value="MBC3908407.1"/>
    <property type="molecule type" value="Genomic_DNA"/>
</dbReference>
<name>A0ABR6Z9H6_9BURK</name>
<comment type="caution">
    <text evidence="1">The sequence shown here is derived from an EMBL/GenBank/DDBJ whole genome shotgun (WGS) entry which is preliminary data.</text>
</comment>
<protein>
    <submittedName>
        <fullName evidence="1">Uncharacterized protein</fullName>
    </submittedName>
</protein>
<evidence type="ECO:0000313" key="1">
    <source>
        <dbReference type="EMBL" id="MBC3908407.1"/>
    </source>
</evidence>
<accession>A0ABR6Z9H6</accession>
<dbReference type="RefSeq" id="WP_186953951.1">
    <property type="nucleotide sequence ID" value="NZ_JACOFX010000005.1"/>
</dbReference>